<dbReference type="RefSeq" id="WP_281246061.1">
    <property type="nucleotide sequence ID" value="NZ_FOQE01000012.1"/>
</dbReference>
<sequence length="41" mass="4893">MNYKEGTVRKFKTEESFEAEGRHFYEGKVYEAQYKNGIKTV</sequence>
<accession>A0A1I3C361</accession>
<dbReference type="Proteomes" id="UP000198668">
    <property type="component" value="Unassembled WGS sequence"/>
</dbReference>
<dbReference type="EMBL" id="FOQE01000012">
    <property type="protein sequence ID" value="SFH68843.1"/>
    <property type="molecule type" value="Genomic_DNA"/>
</dbReference>
<gene>
    <name evidence="1" type="ORF">SAMN04489868_11258</name>
</gene>
<evidence type="ECO:0000313" key="1">
    <source>
        <dbReference type="EMBL" id="SFH68843.1"/>
    </source>
</evidence>
<reference evidence="1 2" key="1">
    <citation type="submission" date="2016-10" db="EMBL/GenBank/DDBJ databases">
        <authorList>
            <person name="de Groot N.N."/>
        </authorList>
    </citation>
    <scope>NUCLEOTIDE SEQUENCE [LARGE SCALE GENOMIC DNA]</scope>
    <source>
        <strain evidence="1 2">DSM 27630</strain>
    </source>
</reference>
<dbReference type="AlphaFoldDB" id="A0A1I3C361"/>
<name>A0A1I3C361_9LACT</name>
<protein>
    <submittedName>
        <fullName evidence="1">Uncharacterized protein</fullName>
    </submittedName>
</protein>
<evidence type="ECO:0000313" key="2">
    <source>
        <dbReference type="Proteomes" id="UP000198668"/>
    </source>
</evidence>
<organism evidence="1 2">
    <name type="scientific">Pisciglobus halotolerans</name>
    <dbReference type="NCBI Taxonomy" id="745365"/>
    <lineage>
        <taxon>Bacteria</taxon>
        <taxon>Bacillati</taxon>
        <taxon>Bacillota</taxon>
        <taxon>Bacilli</taxon>
        <taxon>Lactobacillales</taxon>
        <taxon>Carnobacteriaceae</taxon>
    </lineage>
</organism>
<keyword evidence="2" id="KW-1185">Reference proteome</keyword>
<proteinExistence type="predicted"/>